<reference evidence="3" key="1">
    <citation type="journal article" date="2020" name="Stud. Mycol.">
        <title>101 Dothideomycetes genomes: a test case for predicting lifestyles and emergence of pathogens.</title>
        <authorList>
            <person name="Haridas S."/>
            <person name="Albert R."/>
            <person name="Binder M."/>
            <person name="Bloem J."/>
            <person name="Labutti K."/>
            <person name="Salamov A."/>
            <person name="Andreopoulos B."/>
            <person name="Baker S."/>
            <person name="Barry K."/>
            <person name="Bills G."/>
            <person name="Bluhm B."/>
            <person name="Cannon C."/>
            <person name="Castanera R."/>
            <person name="Culley D."/>
            <person name="Daum C."/>
            <person name="Ezra D."/>
            <person name="Gonzalez J."/>
            <person name="Henrissat B."/>
            <person name="Kuo A."/>
            <person name="Liang C."/>
            <person name="Lipzen A."/>
            <person name="Lutzoni F."/>
            <person name="Magnuson J."/>
            <person name="Mondo S."/>
            <person name="Nolan M."/>
            <person name="Ohm R."/>
            <person name="Pangilinan J."/>
            <person name="Park H.-J."/>
            <person name="Ramirez L."/>
            <person name="Alfaro M."/>
            <person name="Sun H."/>
            <person name="Tritt A."/>
            <person name="Yoshinaga Y."/>
            <person name="Zwiers L.-H."/>
            <person name="Turgeon B."/>
            <person name="Goodwin S."/>
            <person name="Spatafora J."/>
            <person name="Crous P."/>
            <person name="Grigoriev I."/>
        </authorList>
    </citation>
    <scope>NUCLEOTIDE SEQUENCE</scope>
    <source>
        <strain evidence="3">CBS 480.64</strain>
    </source>
</reference>
<evidence type="ECO:0000256" key="2">
    <source>
        <dbReference type="SAM" id="Phobius"/>
    </source>
</evidence>
<organism evidence="3 4">
    <name type="scientific">Piedraia hortae CBS 480.64</name>
    <dbReference type="NCBI Taxonomy" id="1314780"/>
    <lineage>
        <taxon>Eukaryota</taxon>
        <taxon>Fungi</taxon>
        <taxon>Dikarya</taxon>
        <taxon>Ascomycota</taxon>
        <taxon>Pezizomycotina</taxon>
        <taxon>Dothideomycetes</taxon>
        <taxon>Dothideomycetidae</taxon>
        <taxon>Capnodiales</taxon>
        <taxon>Piedraiaceae</taxon>
        <taxon>Piedraia</taxon>
    </lineage>
</organism>
<accession>A0A6A7C7C0</accession>
<keyword evidence="2" id="KW-1133">Transmembrane helix</keyword>
<evidence type="ECO:0000313" key="3">
    <source>
        <dbReference type="EMBL" id="KAF2863411.1"/>
    </source>
</evidence>
<evidence type="ECO:0000313" key="4">
    <source>
        <dbReference type="Proteomes" id="UP000799421"/>
    </source>
</evidence>
<feature type="transmembrane region" description="Helical" evidence="2">
    <location>
        <begin position="94"/>
        <end position="114"/>
    </location>
</feature>
<sequence>MVFPSPSNSIRKVSSDVAAAVAAKFGVAIAAPYPPRAPTSITEAHTQPPPAYTSQETLPAYSQGPAIDEVERGARNANMRTPCTWLNTRRPHKIIAIVSLCFMVFIIPVVCKVIPKIRQRNATHGD</sequence>
<name>A0A6A7C7C0_9PEZI</name>
<keyword evidence="2" id="KW-0812">Transmembrane</keyword>
<proteinExistence type="predicted"/>
<dbReference type="AlphaFoldDB" id="A0A6A7C7C0"/>
<protein>
    <recommendedName>
        <fullName evidence="5">Transmembrane protein</fullName>
    </recommendedName>
</protein>
<keyword evidence="2" id="KW-0472">Membrane</keyword>
<gene>
    <name evidence="3" type="ORF">K470DRAFT_292863</name>
</gene>
<dbReference type="Proteomes" id="UP000799421">
    <property type="component" value="Unassembled WGS sequence"/>
</dbReference>
<keyword evidence="4" id="KW-1185">Reference proteome</keyword>
<evidence type="ECO:0008006" key="5">
    <source>
        <dbReference type="Google" id="ProtNLM"/>
    </source>
</evidence>
<evidence type="ECO:0000256" key="1">
    <source>
        <dbReference type="SAM" id="MobiDB-lite"/>
    </source>
</evidence>
<feature type="region of interest" description="Disordered" evidence="1">
    <location>
        <begin position="32"/>
        <end position="57"/>
    </location>
</feature>
<dbReference type="EMBL" id="MU005961">
    <property type="protein sequence ID" value="KAF2863411.1"/>
    <property type="molecule type" value="Genomic_DNA"/>
</dbReference>